<feature type="chain" id="PRO_5022222577" description="Glycoside-hydrolase family GH114 TIM-barrel domain-containing protein" evidence="1">
    <location>
        <begin position="38"/>
        <end position="275"/>
    </location>
</feature>
<dbReference type="SUPFAM" id="SSF51445">
    <property type="entry name" value="(Trans)glycosidases"/>
    <property type="match status" value="1"/>
</dbReference>
<evidence type="ECO:0000313" key="4">
    <source>
        <dbReference type="Proteomes" id="UP000321424"/>
    </source>
</evidence>
<dbReference type="RefSeq" id="WP_222595208.1">
    <property type="nucleotide sequence ID" value="NZ_BJXA01000061.1"/>
</dbReference>
<gene>
    <name evidence="3" type="ORF">NN4_65370</name>
</gene>
<dbReference type="InterPro" id="IPR013785">
    <property type="entry name" value="Aldolase_TIM"/>
</dbReference>
<dbReference type="InterPro" id="IPR017853">
    <property type="entry name" value="GH"/>
</dbReference>
<keyword evidence="1" id="KW-0732">Signal</keyword>
<dbReference type="Proteomes" id="UP000321424">
    <property type="component" value="Unassembled WGS sequence"/>
</dbReference>
<dbReference type="EMBL" id="BJXA01000061">
    <property type="protein sequence ID" value="GEM42018.1"/>
    <property type="molecule type" value="Genomic_DNA"/>
</dbReference>
<dbReference type="AlphaFoldDB" id="A0A511MP99"/>
<dbReference type="Pfam" id="PF03537">
    <property type="entry name" value="Glyco_hydro_114"/>
    <property type="match status" value="1"/>
</dbReference>
<accession>A0A511MP99</accession>
<evidence type="ECO:0000259" key="2">
    <source>
        <dbReference type="Pfam" id="PF03537"/>
    </source>
</evidence>
<keyword evidence="4" id="KW-1185">Reference proteome</keyword>
<dbReference type="Gene3D" id="3.20.20.70">
    <property type="entry name" value="Aldolase class I"/>
    <property type="match status" value="1"/>
</dbReference>
<organism evidence="3 4">
    <name type="scientific">Nocardia ninae NBRC 108245</name>
    <dbReference type="NCBI Taxonomy" id="1210091"/>
    <lineage>
        <taxon>Bacteria</taxon>
        <taxon>Bacillati</taxon>
        <taxon>Actinomycetota</taxon>
        <taxon>Actinomycetes</taxon>
        <taxon>Mycobacteriales</taxon>
        <taxon>Nocardiaceae</taxon>
        <taxon>Nocardia</taxon>
    </lineage>
</organism>
<dbReference type="PANTHER" id="PTHR35273:SF2">
    <property type="entry name" value="ALPHA-GALACTOSIDASE"/>
    <property type="match status" value="1"/>
</dbReference>
<dbReference type="InterPro" id="IPR004352">
    <property type="entry name" value="GH114_TIM-barrel"/>
</dbReference>
<sequence length="275" mass="29670">MSTTSIARIRRRWATTVAVLVAAASCLAGQQAGTAGAAPVITLPPVNAGFDYQITSPYAPPPGVTVVSRDHSVEPANGLYNICYVNGFQVQPGAESEWSADLLLRDKDGKIVYDTRWKEALLDIRTADKRARIADKVNQWIGGCADKRFNAVEVDNYDSYDRSKGLLAPDQAVAFIALLAKYSHDRGLAIGQKNAAELLDQRAAAGLDFAVAEECGDTEECGDYARAYNNNVIDIEYTEPGLAAACAEYGSKLSIVLRDVEVSTPGEPDYVRKTC</sequence>
<name>A0A511MP99_9NOCA</name>
<protein>
    <recommendedName>
        <fullName evidence="2">Glycoside-hydrolase family GH114 TIM-barrel domain-containing protein</fullName>
    </recommendedName>
</protein>
<reference evidence="3 4" key="1">
    <citation type="submission" date="2019-07" db="EMBL/GenBank/DDBJ databases">
        <title>Whole genome shotgun sequence of Nocardia ninae NBRC 108245.</title>
        <authorList>
            <person name="Hosoyama A."/>
            <person name="Uohara A."/>
            <person name="Ohji S."/>
            <person name="Ichikawa N."/>
        </authorList>
    </citation>
    <scope>NUCLEOTIDE SEQUENCE [LARGE SCALE GENOMIC DNA]</scope>
    <source>
        <strain evidence="3 4">NBRC 108245</strain>
    </source>
</reference>
<dbReference type="PANTHER" id="PTHR35273">
    <property type="entry name" value="ALPHA-1,4 POLYGALACTOSAMINIDASE, PUTATIVE (AFU_ORTHOLOGUE AFUA_3G07890)-RELATED"/>
    <property type="match status" value="1"/>
</dbReference>
<proteinExistence type="predicted"/>
<evidence type="ECO:0000313" key="3">
    <source>
        <dbReference type="EMBL" id="GEM42018.1"/>
    </source>
</evidence>
<feature type="domain" description="Glycoside-hydrolase family GH114 TIM-barrel" evidence="2">
    <location>
        <begin position="50"/>
        <end position="263"/>
    </location>
</feature>
<comment type="caution">
    <text evidence="3">The sequence shown here is derived from an EMBL/GenBank/DDBJ whole genome shotgun (WGS) entry which is preliminary data.</text>
</comment>
<feature type="signal peptide" evidence="1">
    <location>
        <begin position="1"/>
        <end position="37"/>
    </location>
</feature>
<evidence type="ECO:0000256" key="1">
    <source>
        <dbReference type="SAM" id="SignalP"/>
    </source>
</evidence>